<dbReference type="InParanoid" id="A0A3B1IQP7"/>
<dbReference type="SUPFAM" id="SSF49265">
    <property type="entry name" value="Fibronectin type III"/>
    <property type="match status" value="1"/>
</dbReference>
<protein>
    <submittedName>
        <fullName evidence="5">Interferon gamma receptor 1-like</fullName>
    </submittedName>
</protein>
<organism evidence="5 6">
    <name type="scientific">Astyanax mexicanus</name>
    <name type="common">Blind cave fish</name>
    <name type="synonym">Astyanax fasciatus mexicanus</name>
    <dbReference type="NCBI Taxonomy" id="7994"/>
    <lineage>
        <taxon>Eukaryota</taxon>
        <taxon>Metazoa</taxon>
        <taxon>Chordata</taxon>
        <taxon>Craniata</taxon>
        <taxon>Vertebrata</taxon>
        <taxon>Euteleostomi</taxon>
        <taxon>Actinopterygii</taxon>
        <taxon>Neopterygii</taxon>
        <taxon>Teleostei</taxon>
        <taxon>Ostariophysi</taxon>
        <taxon>Characiformes</taxon>
        <taxon>Characoidei</taxon>
        <taxon>Acestrorhamphidae</taxon>
        <taxon>Acestrorhamphinae</taxon>
        <taxon>Astyanax</taxon>
    </lineage>
</organism>
<keyword evidence="3" id="KW-0732">Signal</keyword>
<dbReference type="Ensembl" id="ENSAMXT00000054309.1">
    <property type="protein sequence ID" value="ENSAMXP00000032056.1"/>
    <property type="gene ID" value="ENSAMXG00000036514.1"/>
</dbReference>
<keyword evidence="2" id="KW-0472">Membrane</keyword>
<dbReference type="InterPro" id="IPR013783">
    <property type="entry name" value="Ig-like_fold"/>
</dbReference>
<name>A0A3B1IQP7_ASTMX</name>
<evidence type="ECO:0000259" key="4">
    <source>
        <dbReference type="Pfam" id="PF01108"/>
    </source>
</evidence>
<proteinExistence type="predicted"/>
<dbReference type="PANTHER" id="PTHR20859">
    <property type="entry name" value="INTERFERON/INTERLEUKIN RECEPTOR"/>
    <property type="match status" value="1"/>
</dbReference>
<feature type="domain" description="Fibronectin type-III" evidence="4">
    <location>
        <begin position="29"/>
        <end position="101"/>
    </location>
</feature>
<evidence type="ECO:0000256" key="2">
    <source>
        <dbReference type="SAM" id="Phobius"/>
    </source>
</evidence>
<dbReference type="InterPro" id="IPR036116">
    <property type="entry name" value="FN3_sf"/>
</dbReference>
<keyword evidence="6" id="KW-1185">Reference proteome</keyword>
<dbReference type="GO" id="GO:0005886">
    <property type="term" value="C:plasma membrane"/>
    <property type="evidence" value="ECO:0007669"/>
    <property type="project" value="TreeGrafter"/>
</dbReference>
<reference evidence="5" key="4">
    <citation type="submission" date="2025-09" db="UniProtKB">
        <authorList>
            <consortium name="Ensembl"/>
        </authorList>
    </citation>
    <scope>IDENTIFICATION</scope>
</reference>
<dbReference type="Gene3D" id="2.60.40.10">
    <property type="entry name" value="Immunoglobulins"/>
    <property type="match status" value="2"/>
</dbReference>
<dbReference type="PANTHER" id="PTHR20859:SF87">
    <property type="entry name" value="CYTOKINE RECEPTOR FAMILY MEMBER B13-RELATED"/>
    <property type="match status" value="1"/>
</dbReference>
<dbReference type="RefSeq" id="NP_001347750.1">
    <property type="nucleotide sequence ID" value="NM_001360821.1"/>
</dbReference>
<evidence type="ECO:0000256" key="3">
    <source>
        <dbReference type="SAM" id="SignalP"/>
    </source>
</evidence>
<sequence>MLERTRVGVLMFLCAGLSRVSALGFHLSDVSVMCHNFENVVSWNNPNPQLQPEYIVTLRGYSGETERLVLKTTSNFMDISEYTQNIEEIYFVSVKTASADESFEVNFTYKQDFPDLVKKCTVDFPSMNTSALRHTIEISFDHPLYVYYIKANSDDDDDDDDVFKYTVRCNETACGEYECTDLCTAEIPVPESLYGQCFSLHFTGELSSTRFEGSKDVCVPVEPEKKTDVHLITGLVCGTVVLLMLVIVAGIEIYKRMNGSDSQRAISKFLQSLGVASSETPVIEPERPHMSEINSISDAPLLVTPDDDVSTPITLSPEEVTHMPITLISEMEEQRASEEEEAFDNGGYDRQKFPLEMSPGDIVDAYHHGKN</sequence>
<dbReference type="GeneID" id="103034782"/>
<dbReference type="AlphaFoldDB" id="A0A3B1IQP7"/>
<dbReference type="Proteomes" id="UP000018467">
    <property type="component" value="Unassembled WGS sequence"/>
</dbReference>
<dbReference type="KEGG" id="amex:103034782"/>
<reference evidence="6" key="1">
    <citation type="submission" date="2013-03" db="EMBL/GenBank/DDBJ databases">
        <authorList>
            <person name="Jeffery W."/>
            <person name="Warren W."/>
            <person name="Wilson R.K."/>
        </authorList>
    </citation>
    <scope>NUCLEOTIDE SEQUENCE</scope>
    <source>
        <strain evidence="6">female</strain>
    </source>
</reference>
<dbReference type="GO" id="GO:0004896">
    <property type="term" value="F:cytokine receptor activity"/>
    <property type="evidence" value="ECO:0007669"/>
    <property type="project" value="TreeGrafter"/>
</dbReference>
<keyword evidence="2" id="KW-0812">Transmembrane</keyword>
<dbReference type="Bgee" id="ENSAMXG00000036514">
    <property type="expression patterns" value="Expressed in zone of skin and 14 other cell types or tissues"/>
</dbReference>
<evidence type="ECO:0000313" key="5">
    <source>
        <dbReference type="Ensembl" id="ENSAMXP00000032056.1"/>
    </source>
</evidence>
<evidence type="ECO:0000313" key="6">
    <source>
        <dbReference type="Proteomes" id="UP000018467"/>
    </source>
</evidence>
<dbReference type="Pfam" id="PF01108">
    <property type="entry name" value="Tissue_fac"/>
    <property type="match status" value="1"/>
</dbReference>
<dbReference type="CTD" id="794493"/>
<dbReference type="STRING" id="7994.ENSAMXP00000032056"/>
<feature type="signal peptide" evidence="3">
    <location>
        <begin position="1"/>
        <end position="22"/>
    </location>
</feature>
<accession>A0A3B1IQP7</accession>
<feature type="region of interest" description="Disordered" evidence="1">
    <location>
        <begin position="335"/>
        <end position="371"/>
    </location>
</feature>
<dbReference type="GeneTree" id="ENSGT00990000204028"/>
<feature type="transmembrane region" description="Helical" evidence="2">
    <location>
        <begin position="231"/>
        <end position="254"/>
    </location>
</feature>
<evidence type="ECO:0000256" key="1">
    <source>
        <dbReference type="SAM" id="MobiDB-lite"/>
    </source>
</evidence>
<feature type="chain" id="PRO_5017411908" evidence="3">
    <location>
        <begin position="23"/>
        <end position="371"/>
    </location>
</feature>
<reference evidence="6" key="2">
    <citation type="journal article" date="2014" name="Nat. Commun.">
        <title>The cavefish genome reveals candidate genes for eye loss.</title>
        <authorList>
            <person name="McGaugh S.E."/>
            <person name="Gross J.B."/>
            <person name="Aken B."/>
            <person name="Blin M."/>
            <person name="Borowsky R."/>
            <person name="Chalopin D."/>
            <person name="Hinaux H."/>
            <person name="Jeffery W.R."/>
            <person name="Keene A."/>
            <person name="Ma L."/>
            <person name="Minx P."/>
            <person name="Murphy D."/>
            <person name="O'Quin K.E."/>
            <person name="Retaux S."/>
            <person name="Rohner N."/>
            <person name="Searle S.M."/>
            <person name="Stahl B.A."/>
            <person name="Tabin C."/>
            <person name="Volff J.N."/>
            <person name="Yoshizawa M."/>
            <person name="Warren W.C."/>
        </authorList>
    </citation>
    <scope>NUCLEOTIDE SEQUENCE [LARGE SCALE GENOMIC DNA]</scope>
    <source>
        <strain evidence="6">female</strain>
    </source>
</reference>
<reference evidence="5" key="3">
    <citation type="submission" date="2025-08" db="UniProtKB">
        <authorList>
            <consortium name="Ensembl"/>
        </authorList>
    </citation>
    <scope>IDENTIFICATION</scope>
</reference>
<dbReference type="InterPro" id="IPR050650">
    <property type="entry name" value="Type-II_Cytokine-TF_Rcpt"/>
</dbReference>
<dbReference type="InterPro" id="IPR003961">
    <property type="entry name" value="FN3_dom"/>
</dbReference>
<keyword evidence="2" id="KW-1133">Transmembrane helix</keyword>